<dbReference type="PANTHER" id="PTHR30466:SF1">
    <property type="entry name" value="FMN REDUCTASE (NADH) RUTF"/>
    <property type="match status" value="1"/>
</dbReference>
<dbReference type="CDD" id="cd00730">
    <property type="entry name" value="rubredoxin"/>
    <property type="match status" value="1"/>
</dbReference>
<dbReference type="InterPro" id="IPR048574">
    <property type="entry name" value="RUBY_RBDX"/>
</dbReference>
<feature type="domain" description="Rubredoxin-like" evidence="7">
    <location>
        <begin position="177"/>
        <end position="217"/>
    </location>
</feature>
<gene>
    <name evidence="8" type="ORF">H9964_08110</name>
</gene>
<keyword evidence="5" id="KW-0560">Oxidoreductase</keyword>
<dbReference type="Pfam" id="PF21349">
    <property type="entry name" value="RUBY_RBDX"/>
    <property type="match status" value="1"/>
</dbReference>
<comment type="cofactor">
    <cofactor evidence="1">
        <name>Fe(3+)</name>
        <dbReference type="ChEBI" id="CHEBI:29034"/>
    </cofactor>
</comment>
<dbReference type="SMART" id="SM00903">
    <property type="entry name" value="Flavin_Reduct"/>
    <property type="match status" value="1"/>
</dbReference>
<comment type="caution">
    <text evidence="8">The sequence shown here is derived from an EMBL/GenBank/DDBJ whole genome shotgun (WGS) entry which is preliminary data.</text>
</comment>
<evidence type="ECO:0000256" key="4">
    <source>
        <dbReference type="ARBA" id="ARBA00022982"/>
    </source>
</evidence>
<evidence type="ECO:0000259" key="7">
    <source>
        <dbReference type="PROSITE" id="PS50903"/>
    </source>
</evidence>
<dbReference type="GO" id="GO:0010181">
    <property type="term" value="F:FMN binding"/>
    <property type="evidence" value="ECO:0007669"/>
    <property type="project" value="InterPro"/>
</dbReference>
<dbReference type="InterPro" id="IPR024935">
    <property type="entry name" value="Rubredoxin_dom"/>
</dbReference>
<keyword evidence="4" id="KW-0249">Electron transport</keyword>
<dbReference type="PANTHER" id="PTHR30466">
    <property type="entry name" value="FLAVIN REDUCTASE"/>
    <property type="match status" value="1"/>
</dbReference>
<keyword evidence="6" id="KW-0408">Iron</keyword>
<keyword evidence="3" id="KW-0479">Metal-binding</keyword>
<dbReference type="InterPro" id="IPR012349">
    <property type="entry name" value="Split_barrel_FMN-bd"/>
</dbReference>
<dbReference type="Pfam" id="PF01613">
    <property type="entry name" value="Flavin_Reduct"/>
    <property type="match status" value="1"/>
</dbReference>
<dbReference type="GO" id="GO:0005506">
    <property type="term" value="F:iron ion binding"/>
    <property type="evidence" value="ECO:0007669"/>
    <property type="project" value="InterPro"/>
</dbReference>
<dbReference type="InterPro" id="IPR002563">
    <property type="entry name" value="Flavin_Rdtase-like_dom"/>
</dbReference>
<keyword evidence="2" id="KW-0813">Transport</keyword>
<sequence>MDKTAFYDLSYGVYLCTSWDEGKPVGCVANSAMQITSQPATIAVSINKNNYTHKAIQESGHFALTVLGEGVDPALIGTFGFRTSKEFDKFAQTPYAVRGKLPVPEGGVAWFSCKVVSTMDTSTHTVFLGEVLDCGKLAKDTPMTYSYYHKVLKGKTAKNAPTYQAEEPAPAAPAPAEAKWVCSVCGYVYDGETPFEELPDSWTCPRCGVGKEFFKQQ</sequence>
<dbReference type="InterPro" id="IPR050268">
    <property type="entry name" value="NADH-dep_flavin_reductase"/>
</dbReference>
<dbReference type="Gene3D" id="2.30.110.10">
    <property type="entry name" value="Electron Transport, Fmn-binding Protein, Chain A"/>
    <property type="match status" value="1"/>
</dbReference>
<proteinExistence type="predicted"/>
<evidence type="ECO:0000256" key="3">
    <source>
        <dbReference type="ARBA" id="ARBA00022723"/>
    </source>
</evidence>
<evidence type="ECO:0000313" key="8">
    <source>
        <dbReference type="EMBL" id="HIZ73529.1"/>
    </source>
</evidence>
<dbReference type="AlphaFoldDB" id="A0A9D2G5N9"/>
<protein>
    <submittedName>
        <fullName evidence="8">Flavin reductase</fullName>
    </submittedName>
</protein>
<evidence type="ECO:0000313" key="9">
    <source>
        <dbReference type="Proteomes" id="UP000824102"/>
    </source>
</evidence>
<dbReference type="EMBL" id="DXBB01000123">
    <property type="protein sequence ID" value="HIZ73529.1"/>
    <property type="molecule type" value="Genomic_DNA"/>
</dbReference>
<evidence type="ECO:0000256" key="6">
    <source>
        <dbReference type="ARBA" id="ARBA00023004"/>
    </source>
</evidence>
<evidence type="ECO:0000256" key="1">
    <source>
        <dbReference type="ARBA" id="ARBA00001965"/>
    </source>
</evidence>
<reference evidence="8" key="1">
    <citation type="journal article" date="2021" name="PeerJ">
        <title>Extensive microbial diversity within the chicken gut microbiome revealed by metagenomics and culture.</title>
        <authorList>
            <person name="Gilroy R."/>
            <person name="Ravi A."/>
            <person name="Getino M."/>
            <person name="Pursley I."/>
            <person name="Horton D.L."/>
            <person name="Alikhan N.F."/>
            <person name="Baker D."/>
            <person name="Gharbi K."/>
            <person name="Hall N."/>
            <person name="Watson M."/>
            <person name="Adriaenssens E.M."/>
            <person name="Foster-Nyarko E."/>
            <person name="Jarju S."/>
            <person name="Secka A."/>
            <person name="Antonio M."/>
            <person name="Oren A."/>
            <person name="Chaudhuri R.R."/>
            <person name="La Ragione R."/>
            <person name="Hildebrand F."/>
            <person name="Pallen M.J."/>
        </authorList>
    </citation>
    <scope>NUCLEOTIDE SEQUENCE</scope>
    <source>
        <strain evidence="8">ChiW7-2402</strain>
    </source>
</reference>
<dbReference type="Gene3D" id="2.20.28.10">
    <property type="match status" value="1"/>
</dbReference>
<reference evidence="8" key="2">
    <citation type="submission" date="2021-04" db="EMBL/GenBank/DDBJ databases">
        <authorList>
            <person name="Gilroy R."/>
        </authorList>
    </citation>
    <scope>NUCLEOTIDE SEQUENCE</scope>
    <source>
        <strain evidence="8">ChiW7-2402</strain>
    </source>
</reference>
<evidence type="ECO:0000256" key="2">
    <source>
        <dbReference type="ARBA" id="ARBA00022448"/>
    </source>
</evidence>
<organism evidence="8 9">
    <name type="scientific">Candidatus Gallimonas intestinavium</name>
    <dbReference type="NCBI Taxonomy" id="2838603"/>
    <lineage>
        <taxon>Bacteria</taxon>
        <taxon>Bacillati</taxon>
        <taxon>Bacillota</taxon>
        <taxon>Clostridia</taxon>
        <taxon>Candidatus Gallimonas</taxon>
    </lineage>
</organism>
<dbReference type="InterPro" id="IPR024934">
    <property type="entry name" value="Rubredoxin-like_dom"/>
</dbReference>
<dbReference type="PROSITE" id="PS50903">
    <property type="entry name" value="RUBREDOXIN_LIKE"/>
    <property type="match status" value="1"/>
</dbReference>
<name>A0A9D2G5N9_9FIRM</name>
<accession>A0A9D2G5N9</accession>
<evidence type="ECO:0000256" key="5">
    <source>
        <dbReference type="ARBA" id="ARBA00023002"/>
    </source>
</evidence>
<dbReference type="PROSITE" id="PS00202">
    <property type="entry name" value="RUBREDOXIN"/>
    <property type="match status" value="1"/>
</dbReference>
<dbReference type="GO" id="GO:0042602">
    <property type="term" value="F:riboflavin reductase (NADPH) activity"/>
    <property type="evidence" value="ECO:0007669"/>
    <property type="project" value="TreeGrafter"/>
</dbReference>
<dbReference type="SUPFAM" id="SSF57802">
    <property type="entry name" value="Rubredoxin-like"/>
    <property type="match status" value="1"/>
</dbReference>
<dbReference type="Proteomes" id="UP000824102">
    <property type="component" value="Unassembled WGS sequence"/>
</dbReference>
<dbReference type="SUPFAM" id="SSF50475">
    <property type="entry name" value="FMN-binding split barrel"/>
    <property type="match status" value="1"/>
</dbReference>
<dbReference type="InterPro" id="IPR018527">
    <property type="entry name" value="Rubredoxin_Fe_BS"/>
</dbReference>